<accession>A0A1Q9EKX2</accession>
<name>A0A1Q9EKX2_SYMMI</name>
<protein>
    <recommendedName>
        <fullName evidence="3">NYN domain-containing protein</fullName>
    </recommendedName>
</protein>
<dbReference type="AlphaFoldDB" id="A0A1Q9EKX2"/>
<evidence type="ECO:0000313" key="1">
    <source>
        <dbReference type="EMBL" id="OLQ08082.1"/>
    </source>
</evidence>
<dbReference type="EMBL" id="LSRX01000124">
    <property type="protein sequence ID" value="OLQ08082.1"/>
    <property type="molecule type" value="Genomic_DNA"/>
</dbReference>
<proteinExistence type="predicted"/>
<comment type="caution">
    <text evidence="1">The sequence shown here is derived from an EMBL/GenBank/DDBJ whole genome shotgun (WGS) entry which is preliminary data.</text>
</comment>
<reference evidence="1 2" key="1">
    <citation type="submission" date="2016-02" db="EMBL/GenBank/DDBJ databases">
        <title>Genome analysis of coral dinoflagellate symbionts highlights evolutionary adaptations to a symbiotic lifestyle.</title>
        <authorList>
            <person name="Aranda M."/>
            <person name="Li Y."/>
            <person name="Liew Y.J."/>
            <person name="Baumgarten S."/>
            <person name="Simakov O."/>
            <person name="Wilson M."/>
            <person name="Piel J."/>
            <person name="Ashoor H."/>
            <person name="Bougouffa S."/>
            <person name="Bajic V.B."/>
            <person name="Ryu T."/>
            <person name="Ravasi T."/>
            <person name="Bayer T."/>
            <person name="Micklem G."/>
            <person name="Kim H."/>
            <person name="Bhak J."/>
            <person name="Lajeunesse T.C."/>
            <person name="Voolstra C.R."/>
        </authorList>
    </citation>
    <scope>NUCLEOTIDE SEQUENCE [LARGE SCALE GENOMIC DNA]</scope>
    <source>
        <strain evidence="1 2">CCMP2467</strain>
    </source>
</reference>
<organism evidence="1 2">
    <name type="scientific">Symbiodinium microadriaticum</name>
    <name type="common">Dinoflagellate</name>
    <name type="synonym">Zooxanthella microadriatica</name>
    <dbReference type="NCBI Taxonomy" id="2951"/>
    <lineage>
        <taxon>Eukaryota</taxon>
        <taxon>Sar</taxon>
        <taxon>Alveolata</taxon>
        <taxon>Dinophyceae</taxon>
        <taxon>Suessiales</taxon>
        <taxon>Symbiodiniaceae</taxon>
        <taxon>Symbiodinium</taxon>
    </lineage>
</organism>
<evidence type="ECO:0000313" key="2">
    <source>
        <dbReference type="Proteomes" id="UP000186817"/>
    </source>
</evidence>
<keyword evidence="2" id="KW-1185">Reference proteome</keyword>
<dbReference type="Proteomes" id="UP000186817">
    <property type="component" value="Unassembled WGS sequence"/>
</dbReference>
<gene>
    <name evidence="1" type="ORF">AK812_SmicGene8419</name>
</gene>
<sequence>MAASYTQCQSRLRSRSCKDVRSSLHLPVRPARSCHSKVLGAGSRKVAISGLLWCGCALTKRRSSKLRSHACRVTSSLGTELIVDADSHSQYEIEWVLQALQAESDKPVLVTIFSVSGRKRSAKWRKFMKQQNVKLHSVSPIGGNEDPTDQQILAYAGQRVARFPACRLALLTSDTDFIDLCVTISMTEIEVLVYISYVNVSAIRRYESAGVRVVPVPREEPLTYTVAAVLHPDGSGSVQRCKPFPREHMNPEHLHVLHQTMEELDYWSAQSSKLPPLAPCIAKCWFASGLGKLTVYPTQCAMRDMYSAIVEEPRDLQPNRHNLAYLFPLRKVGGRAFSKSKRRQFGSSMAWAVAKSGGPSMLEDSDDLSMEALRRLGYLLHDFEANPLEALLVFWNMKQNKAALLRMGKMPTTADSVTSPSAKLRLAFLSQECDGHWQTAPGDTEIRRVLKSQHYLDSDASCREEVFTAMGKYAADQGLPKMRTYLGRIWQMLLRMHPSDPSRRDVIWPAGLM</sequence>
<evidence type="ECO:0008006" key="3">
    <source>
        <dbReference type="Google" id="ProtNLM"/>
    </source>
</evidence>
<dbReference type="OrthoDB" id="10289822at2759"/>